<dbReference type="SUPFAM" id="SSF56281">
    <property type="entry name" value="Metallo-hydrolase/oxidoreductase"/>
    <property type="match status" value="1"/>
</dbReference>
<dbReference type="PANTHER" id="PTHR23131:SF4">
    <property type="entry name" value="METALLO-BETA-LACTAMASE SUPERFAMILY POTEIN"/>
    <property type="match status" value="1"/>
</dbReference>
<dbReference type="AlphaFoldDB" id="A0A147K832"/>
<sequence>MERMHKPEWNLGVAKIVIPTPFAVGDVNAYLIKGDALTLLDAGPNTPEAKEAIQAGLKELGLRLDDVEQIILTHHHPDHAGGLEFFSKDIPIYGHKYNNLLLHRTDEFYTKHKAFYEGLYSRFGLPPEWLPFLDRIKGPLKFMTDNRQLTGIIGEGDALPGLAGWVAIETLGHAQSHLSFYQEQEQTLLAGDHLIKTISSNPIIELPFEGVERPKSLLQYNESMKKLLPYDIKLAYSGHGIEMSNVHSLIEHRLERQHVRAMKVKEMIKDYPRSVFEVCQSLFPEVYKKELWLTISETIGQLDYLESIGEVRFEKNNENIDLYFAI</sequence>
<dbReference type="InterPro" id="IPR050662">
    <property type="entry name" value="Sec-metab_biosynth-thioest"/>
</dbReference>
<dbReference type="InterPro" id="IPR036866">
    <property type="entry name" value="RibonucZ/Hydroxyglut_hydro"/>
</dbReference>
<dbReference type="OrthoDB" id="2971563at2"/>
<dbReference type="Pfam" id="PF00753">
    <property type="entry name" value="Lactamase_B"/>
    <property type="match status" value="1"/>
</dbReference>
<gene>
    <name evidence="2" type="ORF">Q75_09260</name>
</gene>
<dbReference type="Proteomes" id="UP000074108">
    <property type="component" value="Unassembled WGS sequence"/>
</dbReference>
<dbReference type="PATRIC" id="fig|1150625.3.peg.1963"/>
<dbReference type="RefSeq" id="WP_059283022.1">
    <property type="nucleotide sequence ID" value="NZ_LDYG01000029.1"/>
</dbReference>
<evidence type="ECO:0000313" key="2">
    <source>
        <dbReference type="EMBL" id="KUP06315.1"/>
    </source>
</evidence>
<dbReference type="InterPro" id="IPR001279">
    <property type="entry name" value="Metallo-B-lactamas"/>
</dbReference>
<dbReference type="Gene3D" id="3.60.15.10">
    <property type="entry name" value="Ribonuclease Z/Hydroxyacylglutathione hydrolase-like"/>
    <property type="match status" value="1"/>
</dbReference>
<evidence type="ECO:0000259" key="1">
    <source>
        <dbReference type="SMART" id="SM00849"/>
    </source>
</evidence>
<accession>A0A147K832</accession>
<proteinExistence type="predicted"/>
<dbReference type="STRING" id="1150625.Q75_09260"/>
<name>A0A147K832_9BACI</name>
<dbReference type="SMART" id="SM00849">
    <property type="entry name" value="Lactamase_B"/>
    <property type="match status" value="1"/>
</dbReference>
<organism evidence="2 3">
    <name type="scientific">Bacillus coahuilensis p1.1.43</name>
    <dbReference type="NCBI Taxonomy" id="1150625"/>
    <lineage>
        <taxon>Bacteria</taxon>
        <taxon>Bacillati</taxon>
        <taxon>Bacillota</taxon>
        <taxon>Bacilli</taxon>
        <taxon>Bacillales</taxon>
        <taxon>Bacillaceae</taxon>
        <taxon>Bacillus</taxon>
    </lineage>
</organism>
<evidence type="ECO:0000313" key="3">
    <source>
        <dbReference type="Proteomes" id="UP000074108"/>
    </source>
</evidence>
<protein>
    <submittedName>
        <fullName evidence="2">Beta-lactamase</fullName>
    </submittedName>
</protein>
<dbReference type="PANTHER" id="PTHR23131">
    <property type="entry name" value="ENDORIBONUCLEASE LACTB2"/>
    <property type="match status" value="1"/>
</dbReference>
<reference evidence="2 3" key="1">
    <citation type="journal article" date="2016" name="Front. Microbiol.">
        <title>Microevolution Analysis of Bacillus coahuilensis Unveils Differences in Phosphorus Acquisition Strategies and Their Regulation.</title>
        <authorList>
            <person name="Gomez-Lunar Z."/>
            <person name="Hernandez-Gonzalez I."/>
            <person name="Rodriguez-Torres M.D."/>
            <person name="Souza V."/>
            <person name="Olmedo-Alvarez G."/>
        </authorList>
    </citation>
    <scope>NUCLEOTIDE SEQUENCE [LARGE SCALE GENOMIC DNA]</scope>
    <source>
        <strain evidence="3">p1.1.43</strain>
    </source>
</reference>
<feature type="domain" description="Metallo-beta-lactamase" evidence="1">
    <location>
        <begin position="26"/>
        <end position="239"/>
    </location>
</feature>
<dbReference type="EMBL" id="LDYG01000029">
    <property type="protein sequence ID" value="KUP06315.1"/>
    <property type="molecule type" value="Genomic_DNA"/>
</dbReference>
<keyword evidence="3" id="KW-1185">Reference proteome</keyword>
<comment type="caution">
    <text evidence="2">The sequence shown here is derived from an EMBL/GenBank/DDBJ whole genome shotgun (WGS) entry which is preliminary data.</text>
</comment>